<proteinExistence type="predicted"/>
<feature type="compositionally biased region" description="Polar residues" evidence="1">
    <location>
        <begin position="55"/>
        <end position="71"/>
    </location>
</feature>
<feature type="region of interest" description="Disordered" evidence="1">
    <location>
        <begin position="35"/>
        <end position="82"/>
    </location>
</feature>
<accession>A0A8H5ZFY0</accession>
<feature type="compositionally biased region" description="Basic residues" evidence="1">
    <location>
        <begin position="73"/>
        <end position="82"/>
    </location>
</feature>
<name>A0A8H5ZFY0_COCSA</name>
<gene>
    <name evidence="2" type="ORF">GGP41_000057</name>
</gene>
<evidence type="ECO:0000256" key="1">
    <source>
        <dbReference type="SAM" id="MobiDB-lite"/>
    </source>
</evidence>
<comment type="caution">
    <text evidence="2">The sequence shown here is derived from an EMBL/GenBank/DDBJ whole genome shotgun (WGS) entry which is preliminary data.</text>
</comment>
<dbReference type="EMBL" id="WNKQ01000013">
    <property type="protein sequence ID" value="KAF5847340.1"/>
    <property type="molecule type" value="Genomic_DNA"/>
</dbReference>
<evidence type="ECO:0000313" key="2">
    <source>
        <dbReference type="EMBL" id="KAF5847340.1"/>
    </source>
</evidence>
<organism evidence="2 3">
    <name type="scientific">Cochliobolus sativus</name>
    <name type="common">Common root rot and spot blotch fungus</name>
    <name type="synonym">Bipolaris sorokiniana</name>
    <dbReference type="NCBI Taxonomy" id="45130"/>
    <lineage>
        <taxon>Eukaryota</taxon>
        <taxon>Fungi</taxon>
        <taxon>Dikarya</taxon>
        <taxon>Ascomycota</taxon>
        <taxon>Pezizomycotina</taxon>
        <taxon>Dothideomycetes</taxon>
        <taxon>Pleosporomycetidae</taxon>
        <taxon>Pleosporales</taxon>
        <taxon>Pleosporineae</taxon>
        <taxon>Pleosporaceae</taxon>
        <taxon>Bipolaris</taxon>
    </lineage>
</organism>
<evidence type="ECO:0000313" key="3">
    <source>
        <dbReference type="Proteomes" id="UP000624244"/>
    </source>
</evidence>
<dbReference type="Proteomes" id="UP000624244">
    <property type="component" value="Unassembled WGS sequence"/>
</dbReference>
<reference evidence="2" key="1">
    <citation type="submission" date="2019-11" db="EMBL/GenBank/DDBJ databases">
        <title>Bipolaris sorokiniana Genome sequencing.</title>
        <authorList>
            <person name="Wang H."/>
        </authorList>
    </citation>
    <scope>NUCLEOTIDE SEQUENCE</scope>
</reference>
<protein>
    <submittedName>
        <fullName evidence="2">Uncharacterized protein</fullName>
    </submittedName>
</protein>
<sequence length="156" mass="17466">MVYDAHGFDPIVLPLHHRSHSESLQHQFLQVTCRSDDKKSDGFPPRYAALDPNPFSDTAKNSHDLPNTPTPVTKHKKSLKSTAKKMKMNVLRTIQDIPSAAKVAHARMNSKTNKRNRNMSGESFGLYGKLADRDDESAWKLTLGVKKKLQDVASIS</sequence>
<dbReference type="AlphaFoldDB" id="A0A8H5ZFY0"/>